<keyword evidence="3 6" id="KW-1133">Transmembrane helix</keyword>
<feature type="domain" description="ABC-2 type transporter transmembrane" evidence="7">
    <location>
        <begin position="22"/>
        <end position="167"/>
    </location>
</feature>
<evidence type="ECO:0000256" key="6">
    <source>
        <dbReference type="SAM" id="Phobius"/>
    </source>
</evidence>
<feature type="transmembrane region" description="Helical" evidence="6">
    <location>
        <begin position="567"/>
        <end position="588"/>
    </location>
</feature>
<dbReference type="NCBIfam" id="TIGR03061">
    <property type="entry name" value="pip_yhgE_Nterm"/>
    <property type="match status" value="1"/>
</dbReference>
<accession>A0A3Q9J7Q6</accession>
<feature type="transmembrane region" description="Helical" evidence="6">
    <location>
        <begin position="524"/>
        <end position="547"/>
    </location>
</feature>
<feature type="transmembrane region" description="Helical" evidence="6">
    <location>
        <begin position="627"/>
        <end position="645"/>
    </location>
</feature>
<dbReference type="RefSeq" id="WP_233437333.1">
    <property type="nucleotide sequence ID" value="NZ_CP031422.1"/>
</dbReference>
<feature type="transmembrane region" description="Helical" evidence="6">
    <location>
        <begin position="594"/>
        <end position="620"/>
    </location>
</feature>
<dbReference type="GO" id="GO:0140359">
    <property type="term" value="F:ABC-type transporter activity"/>
    <property type="evidence" value="ECO:0007669"/>
    <property type="project" value="InterPro"/>
</dbReference>
<gene>
    <name evidence="8" type="primary">smc_3</name>
    <name evidence="8" type="ORF">CVS54_03204</name>
</gene>
<feature type="transmembrane region" description="Helical" evidence="6">
    <location>
        <begin position="680"/>
        <end position="701"/>
    </location>
</feature>
<dbReference type="NCBIfam" id="TIGR03062">
    <property type="entry name" value="pip_yhgE_Cterm"/>
    <property type="match status" value="1"/>
</dbReference>
<feature type="transmembrane region" description="Helical" evidence="6">
    <location>
        <begin position="766"/>
        <end position="788"/>
    </location>
</feature>
<keyword evidence="2 6" id="KW-0812">Transmembrane</keyword>
<name>A0A3Q9J7Q6_9MICO</name>
<evidence type="ECO:0000256" key="1">
    <source>
        <dbReference type="ARBA" id="ARBA00004141"/>
    </source>
</evidence>
<feature type="region of interest" description="Disordered" evidence="5">
    <location>
        <begin position="906"/>
        <end position="988"/>
    </location>
</feature>
<protein>
    <submittedName>
        <fullName evidence="8">Chromosome partition protein Smc</fullName>
    </submittedName>
</protein>
<feature type="compositionally biased region" description="Acidic residues" evidence="5">
    <location>
        <begin position="906"/>
        <end position="915"/>
    </location>
</feature>
<evidence type="ECO:0000259" key="7">
    <source>
        <dbReference type="Pfam" id="PF12698"/>
    </source>
</evidence>
<sequence>MKQSWRVYKRDVKRLSRVPKAWIIIIGVLITPALYAWFNINAFWDPYANTANIRVAVVDLDEGATSDLTGHIDIGEQVTTQLEDNDQLGWTFMGEDEAQEAVKSGDVYAAIVIPASFSEDLISITSDDFTQPALKYYVNEKAGAIAPKITDVGASELDKQVTSAFKEQVALAATNALKEVGDSTELRLLNARDNTLDAFDQAAQTLASARENLAETQDGLASSRNTLSSARSTLGDVDTTLGDVQRSLAQTQSIIAETQKEVITFTDSATTAFLQGTTLLADASSKANVSITRLTQSLEQAGVRIDAGIDDVSTVLKANEAAAARLQALLDDTDLSEDTKQRLTEVIASLQERNATDQQLLADLKTLKAGAADTVGSIQATADAVDRAMQDTRDASSSMRDILTGTVPALNSAMAQLSASVGSFSAALDAQKGVLAQADQLLGGLDSQLVATSAALTSFDGDLAGIEQGLQTSRTDVVALNAASEWGLLGTLTDLEPEQIAQFISSPVEVDEHLVFPVDTYGSAMAALFTNLSLWIGAFVLMVIFRVEVDTEGVEGVTVREAYFGRFFLFATLAVGQALIVCTGNLIIGVQTVSALAFVGTGVLIALAYVSIVYALCVAFGHVGRGLCILLVIMQIPGASGLYPIELMPGFFRAIYPLLPFSYGIDAMRETIGGFYDGHYWRFLGALAVFVVLAFLIGLVLRRRLANFTLLFNRQVLATDLLIGEKVQVVGNGYRLTDVIRALSNRSDYRDDLARRAEPFTRRYPMLLKGTVLTGVAGLVVLGVLTWALPGSKALLLGLWTLWILLVIGFLVAIEYIKHSFENGAEVAALDDTELRRLALAGPAVRDAALPVGTAAHDVSTTAPLTRTAPAADTETAADTAPAADTETASGAEAHALLTEWFEPDGEAESVEEPEGPAPEPGSSESATAEGRPAERRPVEPDTAPELTTEDDTAEEHTAEGDTAEQDTAEQDTAEQDTAERAEGEDRA</sequence>
<evidence type="ECO:0000313" key="9">
    <source>
        <dbReference type="Proteomes" id="UP000274841"/>
    </source>
</evidence>
<proteinExistence type="predicted"/>
<dbReference type="GO" id="GO:0016020">
    <property type="term" value="C:membrane"/>
    <property type="evidence" value="ECO:0007669"/>
    <property type="project" value="UniProtKB-SubCell"/>
</dbReference>
<dbReference type="InterPro" id="IPR017500">
    <property type="entry name" value="Phage_infect_YhgE_N"/>
</dbReference>
<dbReference type="InterPro" id="IPR013525">
    <property type="entry name" value="ABC2_TM"/>
</dbReference>
<dbReference type="Gene3D" id="3.40.1710.10">
    <property type="entry name" value="abc type-2 transporter like domain"/>
    <property type="match status" value="1"/>
</dbReference>
<feature type="compositionally biased region" description="Acidic residues" evidence="5">
    <location>
        <begin position="962"/>
        <end position="977"/>
    </location>
</feature>
<dbReference type="EMBL" id="CP031422">
    <property type="protein sequence ID" value="AZS41843.1"/>
    <property type="molecule type" value="Genomic_DNA"/>
</dbReference>
<feature type="compositionally biased region" description="Low complexity" evidence="5">
    <location>
        <begin position="921"/>
        <end position="931"/>
    </location>
</feature>
<comment type="subcellular location">
    <subcellularLocation>
        <location evidence="1">Membrane</location>
        <topology evidence="1">Multi-pass membrane protein</topology>
    </subcellularLocation>
</comment>
<evidence type="ECO:0000256" key="5">
    <source>
        <dbReference type="SAM" id="MobiDB-lite"/>
    </source>
</evidence>
<dbReference type="PANTHER" id="PTHR43077:SF10">
    <property type="entry name" value="TRANSPORT PERMEASE PROTEIN"/>
    <property type="match status" value="1"/>
</dbReference>
<dbReference type="Proteomes" id="UP000274841">
    <property type="component" value="Chromosome"/>
</dbReference>
<dbReference type="Pfam" id="PF12698">
    <property type="entry name" value="ABC2_membrane_3"/>
    <property type="match status" value="2"/>
</dbReference>
<dbReference type="InterPro" id="IPR051328">
    <property type="entry name" value="T7SS_ABC-Transporter"/>
</dbReference>
<feature type="transmembrane region" description="Helical" evidence="6">
    <location>
        <begin position="21"/>
        <end position="38"/>
    </location>
</feature>
<feature type="region of interest" description="Disordered" evidence="5">
    <location>
        <begin position="861"/>
        <end position="888"/>
    </location>
</feature>
<evidence type="ECO:0000256" key="4">
    <source>
        <dbReference type="ARBA" id="ARBA00023136"/>
    </source>
</evidence>
<evidence type="ECO:0000256" key="3">
    <source>
        <dbReference type="ARBA" id="ARBA00022989"/>
    </source>
</evidence>
<feature type="transmembrane region" description="Helical" evidence="6">
    <location>
        <begin position="794"/>
        <end position="814"/>
    </location>
</feature>
<dbReference type="AlphaFoldDB" id="A0A3Q9J7Q6"/>
<evidence type="ECO:0000313" key="8">
    <source>
        <dbReference type="EMBL" id="AZS41843.1"/>
    </source>
</evidence>
<dbReference type="PANTHER" id="PTHR43077">
    <property type="entry name" value="TRANSPORT PERMEASE YVFS-RELATED"/>
    <property type="match status" value="1"/>
</dbReference>
<organism evidence="8 9">
    <name type="scientific">Microbacterium oxydans</name>
    <dbReference type="NCBI Taxonomy" id="82380"/>
    <lineage>
        <taxon>Bacteria</taxon>
        <taxon>Bacillati</taxon>
        <taxon>Actinomycetota</taxon>
        <taxon>Actinomycetes</taxon>
        <taxon>Micrococcales</taxon>
        <taxon>Microbacteriaceae</taxon>
        <taxon>Microbacterium</taxon>
    </lineage>
</organism>
<dbReference type="InterPro" id="IPR017501">
    <property type="entry name" value="Phage_infect_YhgE_C"/>
</dbReference>
<dbReference type="KEGG" id="moy:CVS54_03204"/>
<feature type="compositionally biased region" description="Basic and acidic residues" evidence="5">
    <location>
        <begin position="978"/>
        <end position="988"/>
    </location>
</feature>
<feature type="domain" description="ABC-2 type transporter transmembrane" evidence="7">
    <location>
        <begin position="497"/>
        <end position="699"/>
    </location>
</feature>
<reference evidence="8 9" key="1">
    <citation type="submission" date="2018-08" db="EMBL/GenBank/DDBJ databases">
        <title>Microbacterium oxydans strain HG3.</title>
        <authorList>
            <person name="ORTET P."/>
        </authorList>
    </citation>
    <scope>NUCLEOTIDE SEQUENCE [LARGE SCALE GENOMIC DNA]</scope>
    <source>
        <strain evidence="8 9">HG3</strain>
    </source>
</reference>
<evidence type="ECO:0000256" key="2">
    <source>
        <dbReference type="ARBA" id="ARBA00022692"/>
    </source>
</evidence>
<keyword evidence="4 6" id="KW-0472">Membrane</keyword>